<accession>A0ABN9PX79</accession>
<gene>
    <name evidence="1" type="ORF">PCOR1329_LOCUS5896</name>
</gene>
<dbReference type="EMBL" id="CAUYUJ010001564">
    <property type="protein sequence ID" value="CAK0796531.1"/>
    <property type="molecule type" value="Genomic_DNA"/>
</dbReference>
<reference evidence="1" key="1">
    <citation type="submission" date="2023-10" db="EMBL/GenBank/DDBJ databases">
        <authorList>
            <person name="Chen Y."/>
            <person name="Shah S."/>
            <person name="Dougan E. K."/>
            <person name="Thang M."/>
            <person name="Chan C."/>
        </authorList>
    </citation>
    <scope>NUCLEOTIDE SEQUENCE [LARGE SCALE GENOMIC DNA]</scope>
</reference>
<dbReference type="Proteomes" id="UP001189429">
    <property type="component" value="Unassembled WGS sequence"/>
</dbReference>
<name>A0ABN9PX79_9DINO</name>
<evidence type="ECO:0000313" key="2">
    <source>
        <dbReference type="Proteomes" id="UP001189429"/>
    </source>
</evidence>
<evidence type="ECO:0000313" key="1">
    <source>
        <dbReference type="EMBL" id="CAK0796531.1"/>
    </source>
</evidence>
<comment type="caution">
    <text evidence="1">The sequence shown here is derived from an EMBL/GenBank/DDBJ whole genome shotgun (WGS) entry which is preliminary data.</text>
</comment>
<organism evidence="1 2">
    <name type="scientific">Prorocentrum cordatum</name>
    <dbReference type="NCBI Taxonomy" id="2364126"/>
    <lineage>
        <taxon>Eukaryota</taxon>
        <taxon>Sar</taxon>
        <taxon>Alveolata</taxon>
        <taxon>Dinophyceae</taxon>
        <taxon>Prorocentrales</taxon>
        <taxon>Prorocentraceae</taxon>
        <taxon>Prorocentrum</taxon>
    </lineage>
</organism>
<keyword evidence="2" id="KW-1185">Reference proteome</keyword>
<proteinExistence type="predicted"/>
<protein>
    <submittedName>
        <fullName evidence="1">Uncharacterized protein</fullName>
    </submittedName>
</protein>
<sequence>MRGLALISSIGKSRGEDTMSSMALKMSVGTERAEEAEMPALPAVDVADRLNKQASRVIAQVGSSSAAVRRIKKQWSIFETQVSSIFSEVWELPVKYAGDEWGIKIDGISFGRCACNEHIKTEAIVGRQLIWDCTKQDKYITKDLNPNIKVLDLMIINRSMEHVNACSNLFYCFEALTDDDEGHYLPNEMNYQYGNKVVNNLLLDLHWLEQSGYIGRDHNTTA</sequence>